<name>A0A1X6ZRU2_9RHOB</name>
<dbReference type="Pfam" id="PF13469">
    <property type="entry name" value="Sulfotransfer_3"/>
    <property type="match status" value="1"/>
</dbReference>
<dbReference type="Gene3D" id="3.40.50.300">
    <property type="entry name" value="P-loop containing nucleotide triphosphate hydrolases"/>
    <property type="match status" value="1"/>
</dbReference>
<dbReference type="AlphaFoldDB" id="A0A1X6ZRU2"/>
<proteinExistence type="predicted"/>
<dbReference type="Proteomes" id="UP000193061">
    <property type="component" value="Unassembled WGS sequence"/>
</dbReference>
<accession>A0A1X6ZRU2</accession>
<evidence type="ECO:0000313" key="2">
    <source>
        <dbReference type="EMBL" id="SLN59058.1"/>
    </source>
</evidence>
<sequence>MSRQPNFFFIGGMRCGSTTLNLMLEQHPNIFMSPIKEPNFYVPETLRRLANPTTAEREKLAFLEQSGKYRTPGAYFELFEGSAEADYVGESSHYLYHPKVAQTIRDDCPNAKILVCLRNPADRLFSEYLLHLRRGEVRSDFASFVDEMASGFIRGTTPDKSLIPRLNKGLQHQLILPWIDMFGRDNVKLVLFENLELRPLDVAADIFDWLSIEDEFAPVVVHTQKGGRPKRKGLAQIFNTQGRTAAKVKKLIPDITKKKLRSWFYEKSLERPMMDPKTKTFLMDFYRNDVLELQRLIDTDLEHWFEARTRKDAV</sequence>
<dbReference type="InterPro" id="IPR037359">
    <property type="entry name" value="NST/OST"/>
</dbReference>
<keyword evidence="3" id="KW-1185">Reference proteome</keyword>
<evidence type="ECO:0000256" key="1">
    <source>
        <dbReference type="ARBA" id="ARBA00022679"/>
    </source>
</evidence>
<organism evidence="2 3">
    <name type="scientific">Roseovarius albus</name>
    <dbReference type="NCBI Taxonomy" id="1247867"/>
    <lineage>
        <taxon>Bacteria</taxon>
        <taxon>Pseudomonadati</taxon>
        <taxon>Pseudomonadota</taxon>
        <taxon>Alphaproteobacteria</taxon>
        <taxon>Rhodobacterales</taxon>
        <taxon>Roseobacteraceae</taxon>
        <taxon>Roseovarius</taxon>
    </lineage>
</organism>
<dbReference type="InterPro" id="IPR027417">
    <property type="entry name" value="P-loop_NTPase"/>
</dbReference>
<dbReference type="OrthoDB" id="981508at2"/>
<dbReference type="GO" id="GO:0008146">
    <property type="term" value="F:sulfotransferase activity"/>
    <property type="evidence" value="ECO:0007669"/>
    <property type="project" value="InterPro"/>
</dbReference>
<gene>
    <name evidence="2" type="ORF">ROA7450_03047</name>
</gene>
<dbReference type="PANTHER" id="PTHR10605">
    <property type="entry name" value="HEPARAN SULFATE SULFOTRANSFERASE"/>
    <property type="match status" value="1"/>
</dbReference>
<protein>
    <submittedName>
        <fullName evidence="2">Sulfotransferase domain protein</fullName>
    </submittedName>
</protein>
<reference evidence="2 3" key="1">
    <citation type="submission" date="2017-03" db="EMBL/GenBank/DDBJ databases">
        <authorList>
            <person name="Afonso C.L."/>
            <person name="Miller P.J."/>
            <person name="Scott M.A."/>
            <person name="Spackman E."/>
            <person name="Goraichik I."/>
            <person name="Dimitrov K.M."/>
            <person name="Suarez D.L."/>
            <person name="Swayne D.E."/>
        </authorList>
    </citation>
    <scope>NUCLEOTIDE SEQUENCE [LARGE SCALE GENOMIC DNA]</scope>
    <source>
        <strain evidence="2 3">CECT 7450</strain>
    </source>
</reference>
<dbReference type="EMBL" id="FWFX01000010">
    <property type="protein sequence ID" value="SLN59058.1"/>
    <property type="molecule type" value="Genomic_DNA"/>
</dbReference>
<evidence type="ECO:0000313" key="3">
    <source>
        <dbReference type="Proteomes" id="UP000193061"/>
    </source>
</evidence>
<dbReference type="SUPFAM" id="SSF52540">
    <property type="entry name" value="P-loop containing nucleoside triphosphate hydrolases"/>
    <property type="match status" value="1"/>
</dbReference>
<dbReference type="PANTHER" id="PTHR10605:SF56">
    <property type="entry name" value="BIFUNCTIONAL HEPARAN SULFATE N-DEACETYLASE_N-SULFOTRANSFERASE"/>
    <property type="match status" value="1"/>
</dbReference>
<keyword evidence="1 2" id="KW-0808">Transferase</keyword>
<dbReference type="RefSeq" id="WP_085806673.1">
    <property type="nucleotide sequence ID" value="NZ_FWFX01000010.1"/>
</dbReference>